<dbReference type="PROSITE" id="PS50932">
    <property type="entry name" value="HTH_LACI_2"/>
    <property type="match status" value="1"/>
</dbReference>
<dbReference type="InterPro" id="IPR000843">
    <property type="entry name" value="HTH_LacI"/>
</dbReference>
<reference evidence="5" key="1">
    <citation type="submission" date="2023-01" db="EMBL/GenBank/DDBJ databases">
        <title>Comparative Genomic Analysis of the Clinically-Derived Winkia Strain NY0527 Provides Evidence into the Taxonomic Reassignment of Winkia neuii and Characterizes Their Virulence Traits.</title>
        <authorList>
            <person name="Cai X."/>
            <person name="Peng Y."/>
            <person name="Li M."/>
            <person name="Qiu Y."/>
            <person name="Wang Y."/>
            <person name="Xu L."/>
            <person name="Hou Q."/>
        </authorList>
    </citation>
    <scope>NUCLEOTIDE SEQUENCE</scope>
    <source>
        <strain evidence="5">NY0527</strain>
    </source>
</reference>
<dbReference type="GO" id="GO:0003700">
    <property type="term" value="F:DNA-binding transcription factor activity"/>
    <property type="evidence" value="ECO:0007669"/>
    <property type="project" value="TreeGrafter"/>
</dbReference>
<name>A0AB38XM89_9ACTO</name>
<dbReference type="Pfam" id="PF00356">
    <property type="entry name" value="LacI"/>
    <property type="match status" value="1"/>
</dbReference>
<evidence type="ECO:0000313" key="5">
    <source>
        <dbReference type="EMBL" id="WCE45482.1"/>
    </source>
</evidence>
<dbReference type="InterPro" id="IPR010982">
    <property type="entry name" value="Lambda_DNA-bd_dom_sf"/>
</dbReference>
<accession>A0AB38XM89</accession>
<dbReference type="RefSeq" id="WP_160309218.1">
    <property type="nucleotide sequence ID" value="NZ_CP116394.1"/>
</dbReference>
<dbReference type="Gene3D" id="3.40.50.2300">
    <property type="match status" value="2"/>
</dbReference>
<dbReference type="SUPFAM" id="SSF47413">
    <property type="entry name" value="lambda repressor-like DNA-binding domains"/>
    <property type="match status" value="1"/>
</dbReference>
<gene>
    <name evidence="5" type="ORF">PIG85_07430</name>
</gene>
<dbReference type="KEGG" id="wne:PIG85_07430"/>
<dbReference type="PANTHER" id="PTHR30146:SF155">
    <property type="entry name" value="ALANINE RACEMASE"/>
    <property type="match status" value="1"/>
</dbReference>
<keyword evidence="1" id="KW-0805">Transcription regulation</keyword>
<organism evidence="5 6">
    <name type="scientific">Winkia neuii subsp. anitrata</name>
    <dbReference type="NCBI Taxonomy" id="29318"/>
    <lineage>
        <taxon>Bacteria</taxon>
        <taxon>Bacillati</taxon>
        <taxon>Actinomycetota</taxon>
        <taxon>Actinomycetes</taxon>
        <taxon>Actinomycetales</taxon>
        <taxon>Actinomycetaceae</taxon>
        <taxon>Winkia</taxon>
    </lineage>
</organism>
<dbReference type="GO" id="GO:0000976">
    <property type="term" value="F:transcription cis-regulatory region binding"/>
    <property type="evidence" value="ECO:0007669"/>
    <property type="project" value="TreeGrafter"/>
</dbReference>
<dbReference type="Proteomes" id="UP001211044">
    <property type="component" value="Chromosome"/>
</dbReference>
<dbReference type="EMBL" id="CP116394">
    <property type="protein sequence ID" value="WCE45482.1"/>
    <property type="molecule type" value="Genomic_DNA"/>
</dbReference>
<dbReference type="AlphaFoldDB" id="A0AB38XM89"/>
<dbReference type="Gene3D" id="1.10.260.40">
    <property type="entry name" value="lambda repressor-like DNA-binding domains"/>
    <property type="match status" value="1"/>
</dbReference>
<proteinExistence type="predicted"/>
<keyword evidence="3" id="KW-0804">Transcription</keyword>
<dbReference type="PANTHER" id="PTHR30146">
    <property type="entry name" value="LACI-RELATED TRANSCRIPTIONAL REPRESSOR"/>
    <property type="match status" value="1"/>
</dbReference>
<dbReference type="InterPro" id="IPR028082">
    <property type="entry name" value="Peripla_BP_I"/>
</dbReference>
<feature type="domain" description="HTH lacI-type" evidence="4">
    <location>
        <begin position="9"/>
        <end position="63"/>
    </location>
</feature>
<dbReference type="InterPro" id="IPR046335">
    <property type="entry name" value="LacI/GalR-like_sensor"/>
</dbReference>
<evidence type="ECO:0000256" key="2">
    <source>
        <dbReference type="ARBA" id="ARBA00023125"/>
    </source>
</evidence>
<evidence type="ECO:0000256" key="1">
    <source>
        <dbReference type="ARBA" id="ARBA00023015"/>
    </source>
</evidence>
<evidence type="ECO:0000256" key="3">
    <source>
        <dbReference type="ARBA" id="ARBA00023163"/>
    </source>
</evidence>
<sequence>MSPKLNRQSRVSDIAKALGVSPTAVSFALNDKPGISTKTRERILAAIAEINWSPHYAARALSDGRTSTIGLVIARSPKAVGSEAFFMQFMTGMQAKLSQRGYGLLFQVATSLERECAIYEQWADQHRVDAVAVVDLHRDDPRPRLLKELGLKAVIAGEKSSLLPSVYIDDKVVMEQMLTHLEERGHKHVTYVAGNKQLRHVSQRAQVALKRRGPKVEVEYTDYTAEQAAAAVRKQLTGTGPTAYVFDNEALTIAGVQTLREAGAQIGRDVAVASLEDSLTCEAMSPPITAIHRDTYRFGEAVADTLLAGEETEPFDLSPRLIERDSTKTVFD</sequence>
<dbReference type="CDD" id="cd01392">
    <property type="entry name" value="HTH_LacI"/>
    <property type="match status" value="1"/>
</dbReference>
<keyword evidence="2 5" id="KW-0238">DNA-binding</keyword>
<evidence type="ECO:0000313" key="6">
    <source>
        <dbReference type="Proteomes" id="UP001211044"/>
    </source>
</evidence>
<dbReference type="Pfam" id="PF13377">
    <property type="entry name" value="Peripla_BP_3"/>
    <property type="match status" value="1"/>
</dbReference>
<dbReference type="SUPFAM" id="SSF53822">
    <property type="entry name" value="Periplasmic binding protein-like I"/>
    <property type="match status" value="1"/>
</dbReference>
<dbReference type="SMART" id="SM00354">
    <property type="entry name" value="HTH_LACI"/>
    <property type="match status" value="1"/>
</dbReference>
<protein>
    <submittedName>
        <fullName evidence="5">LacI family DNA-binding transcriptional regulator</fullName>
    </submittedName>
</protein>
<evidence type="ECO:0000259" key="4">
    <source>
        <dbReference type="PROSITE" id="PS50932"/>
    </source>
</evidence>